<reference evidence="2 5" key="2">
    <citation type="submission" date="2021-01" db="EMBL/GenBank/DDBJ databases">
        <title>Whole genome shotgun sequence of Actinoplanes lobatus NBRC 12513.</title>
        <authorList>
            <person name="Komaki H."/>
            <person name="Tamura T."/>
        </authorList>
    </citation>
    <scope>NUCLEOTIDE SEQUENCE [LARGE SCALE GENOMIC DNA]</scope>
    <source>
        <strain evidence="2 5">NBRC 12513</strain>
    </source>
</reference>
<accession>A0A7W7HLD8</accession>
<name>A0A7W7HLD8_9ACTN</name>
<organism evidence="3 4">
    <name type="scientific">Actinoplanes lobatus</name>
    <dbReference type="NCBI Taxonomy" id="113568"/>
    <lineage>
        <taxon>Bacteria</taxon>
        <taxon>Bacillati</taxon>
        <taxon>Actinomycetota</taxon>
        <taxon>Actinomycetes</taxon>
        <taxon>Micromonosporales</taxon>
        <taxon>Micromonosporaceae</taxon>
        <taxon>Actinoplanes</taxon>
    </lineage>
</organism>
<proteinExistence type="predicted"/>
<sequence length="154" mass="16512">MIEALIAGERDPQVLAELARARMRAKIPALRDALVGRFTDHHAFLCRMVIDRIDGIAATIDASTKRIDEGLQPLQPAVTRLSSIPAIGTRQAQVILAEIGTDMARFPTAGHLASWAGMCPGNHESAGKHYGGTTRKGDWVRSFLSELLAGSKGG</sequence>
<gene>
    <name evidence="2" type="ORF">Alo02nite_84900</name>
    <name evidence="3" type="ORF">BJ964_006523</name>
</gene>
<dbReference type="GO" id="GO:0004803">
    <property type="term" value="F:transposase activity"/>
    <property type="evidence" value="ECO:0007669"/>
    <property type="project" value="InterPro"/>
</dbReference>
<dbReference type="Pfam" id="PF02371">
    <property type="entry name" value="Transposase_20"/>
    <property type="match status" value="1"/>
</dbReference>
<dbReference type="InterPro" id="IPR047650">
    <property type="entry name" value="Transpos_IS110"/>
</dbReference>
<evidence type="ECO:0000313" key="4">
    <source>
        <dbReference type="Proteomes" id="UP000590511"/>
    </source>
</evidence>
<dbReference type="RefSeq" id="WP_188124236.1">
    <property type="nucleotide sequence ID" value="NZ_BOMP01000167.1"/>
</dbReference>
<dbReference type="PANTHER" id="PTHR33055">
    <property type="entry name" value="TRANSPOSASE FOR INSERTION SEQUENCE ELEMENT IS1111A"/>
    <property type="match status" value="1"/>
</dbReference>
<dbReference type="GO" id="GO:0003677">
    <property type="term" value="F:DNA binding"/>
    <property type="evidence" value="ECO:0007669"/>
    <property type="project" value="InterPro"/>
</dbReference>
<evidence type="ECO:0000313" key="3">
    <source>
        <dbReference type="EMBL" id="MBB4752362.1"/>
    </source>
</evidence>
<evidence type="ECO:0000259" key="1">
    <source>
        <dbReference type="Pfam" id="PF02371"/>
    </source>
</evidence>
<evidence type="ECO:0000313" key="2">
    <source>
        <dbReference type="EMBL" id="GIE45592.1"/>
    </source>
</evidence>
<protein>
    <submittedName>
        <fullName evidence="3">Transposase</fullName>
    </submittedName>
</protein>
<dbReference type="PANTHER" id="PTHR33055:SF15">
    <property type="entry name" value="TRANSPOSASE-RELATED"/>
    <property type="match status" value="1"/>
</dbReference>
<feature type="domain" description="Transposase IS116/IS110/IS902 C-terminal" evidence="1">
    <location>
        <begin position="79"/>
        <end position="143"/>
    </location>
</feature>
<dbReference type="EMBL" id="JACHNC010000001">
    <property type="protein sequence ID" value="MBB4752362.1"/>
    <property type="molecule type" value="Genomic_DNA"/>
</dbReference>
<dbReference type="Proteomes" id="UP000631312">
    <property type="component" value="Unassembled WGS sequence"/>
</dbReference>
<dbReference type="EMBL" id="BOMP01000167">
    <property type="protein sequence ID" value="GIE45592.1"/>
    <property type="molecule type" value="Genomic_DNA"/>
</dbReference>
<dbReference type="GO" id="GO:0006313">
    <property type="term" value="P:DNA transposition"/>
    <property type="evidence" value="ECO:0007669"/>
    <property type="project" value="InterPro"/>
</dbReference>
<reference evidence="3 4" key="1">
    <citation type="submission" date="2020-08" db="EMBL/GenBank/DDBJ databases">
        <title>Sequencing the genomes of 1000 actinobacteria strains.</title>
        <authorList>
            <person name="Klenk H.-P."/>
        </authorList>
    </citation>
    <scope>NUCLEOTIDE SEQUENCE [LARGE SCALE GENOMIC DNA]</scope>
    <source>
        <strain evidence="3 4">DSM 43150</strain>
    </source>
</reference>
<comment type="caution">
    <text evidence="3">The sequence shown here is derived from an EMBL/GenBank/DDBJ whole genome shotgun (WGS) entry which is preliminary data.</text>
</comment>
<dbReference type="AlphaFoldDB" id="A0A7W7HLD8"/>
<dbReference type="InterPro" id="IPR003346">
    <property type="entry name" value="Transposase_20"/>
</dbReference>
<evidence type="ECO:0000313" key="5">
    <source>
        <dbReference type="Proteomes" id="UP000631312"/>
    </source>
</evidence>
<keyword evidence="5" id="KW-1185">Reference proteome</keyword>
<dbReference type="Proteomes" id="UP000590511">
    <property type="component" value="Unassembled WGS sequence"/>
</dbReference>